<feature type="signal peptide" evidence="1">
    <location>
        <begin position="1"/>
        <end position="20"/>
    </location>
</feature>
<dbReference type="Proteomes" id="UP000267535">
    <property type="component" value="Unassembled WGS sequence"/>
</dbReference>
<proteinExistence type="predicted"/>
<dbReference type="EMBL" id="RQXV01000003">
    <property type="protein sequence ID" value="RRC99924.1"/>
    <property type="molecule type" value="Genomic_DNA"/>
</dbReference>
<dbReference type="Pfam" id="PF14347">
    <property type="entry name" value="DUF4399"/>
    <property type="match status" value="1"/>
</dbReference>
<organism evidence="3 4">
    <name type="scientific">Amphritea balenae</name>
    <dbReference type="NCBI Taxonomy" id="452629"/>
    <lineage>
        <taxon>Bacteria</taxon>
        <taxon>Pseudomonadati</taxon>
        <taxon>Pseudomonadota</taxon>
        <taxon>Gammaproteobacteria</taxon>
        <taxon>Oceanospirillales</taxon>
        <taxon>Oceanospirillaceae</taxon>
        <taxon>Amphritea</taxon>
    </lineage>
</organism>
<gene>
    <name evidence="3" type="ORF">EHS89_06800</name>
</gene>
<keyword evidence="4" id="KW-1185">Reference proteome</keyword>
<name>A0A3P1SSR4_9GAMM</name>
<feature type="domain" description="DUF4399" evidence="2">
    <location>
        <begin position="50"/>
        <end position="139"/>
    </location>
</feature>
<dbReference type="OrthoDB" id="531568at2"/>
<dbReference type="AlphaFoldDB" id="A0A3P1SSR4"/>
<reference evidence="3 4" key="1">
    <citation type="submission" date="2018-11" db="EMBL/GenBank/DDBJ databases">
        <title>The draft genome sequence of Amphritea balenae JAMM 1525T.</title>
        <authorList>
            <person name="Fang Z."/>
            <person name="Zhang Y."/>
            <person name="Han X."/>
        </authorList>
    </citation>
    <scope>NUCLEOTIDE SEQUENCE [LARGE SCALE GENOMIC DNA]</scope>
    <source>
        <strain evidence="3 4">JAMM 1525</strain>
    </source>
</reference>
<sequence>MIKALLTAGLAAIVCTSAIAEHHQTSSPEGAKVYFISPTDGAVVATSFSVKFGLSGMGVAPAGTDKANTGHHHLLVDGKALPDMNQVLGKNVTHFGGGQTETTLMLTPGSHTLQLILGDKGHLPHNPPIVSDKITITVK</sequence>
<keyword evidence="1" id="KW-0732">Signal</keyword>
<evidence type="ECO:0000313" key="4">
    <source>
        <dbReference type="Proteomes" id="UP000267535"/>
    </source>
</evidence>
<accession>A0A3P1SSR4</accession>
<dbReference type="RefSeq" id="WP_124925394.1">
    <property type="nucleotide sequence ID" value="NZ_BMOH01000005.1"/>
</dbReference>
<feature type="chain" id="PRO_5018127125" evidence="1">
    <location>
        <begin position="21"/>
        <end position="139"/>
    </location>
</feature>
<dbReference type="InterPro" id="IPR025512">
    <property type="entry name" value="DUF4399"/>
</dbReference>
<evidence type="ECO:0000313" key="3">
    <source>
        <dbReference type="EMBL" id="RRC99924.1"/>
    </source>
</evidence>
<protein>
    <submittedName>
        <fullName evidence="3">DUF4399 domain-containing protein</fullName>
    </submittedName>
</protein>
<evidence type="ECO:0000259" key="2">
    <source>
        <dbReference type="Pfam" id="PF14347"/>
    </source>
</evidence>
<comment type="caution">
    <text evidence="3">The sequence shown here is derived from an EMBL/GenBank/DDBJ whole genome shotgun (WGS) entry which is preliminary data.</text>
</comment>
<evidence type="ECO:0000256" key="1">
    <source>
        <dbReference type="SAM" id="SignalP"/>
    </source>
</evidence>